<comment type="caution">
    <text evidence="1">The sequence shown here is derived from an EMBL/GenBank/DDBJ whole genome shotgun (WGS) entry which is preliminary data.</text>
</comment>
<dbReference type="RefSeq" id="WP_289585591.1">
    <property type="nucleotide sequence ID" value="NZ_JAUDDW010000001.1"/>
</dbReference>
<dbReference type="EMBL" id="JAUDDW010000001">
    <property type="protein sequence ID" value="MDM8265652.1"/>
    <property type="molecule type" value="Genomic_DNA"/>
</dbReference>
<accession>A0ABT7UXB7</accession>
<name>A0ABT7UXB7_9LACO</name>
<gene>
    <name evidence="1" type="ORF">QUW44_00485</name>
</gene>
<evidence type="ECO:0000313" key="2">
    <source>
        <dbReference type="Proteomes" id="UP001529343"/>
    </source>
</evidence>
<sequence>MKRMPKTAGLRGYYSLPKRQQNAIKLMFAGDLSDEEIGKKVGRKPRTIREWKNDPRFIAGQREYNYIAVKDYIPEAITTLHDIMINSKYEMARITAANAILKLSGMLSENSTPELDKAKVRKANADASLAEARLKQFDSGNENDLTINFVRSNRKENQNDKAD</sequence>
<evidence type="ECO:0000313" key="1">
    <source>
        <dbReference type="EMBL" id="MDM8265652.1"/>
    </source>
</evidence>
<reference evidence="2" key="1">
    <citation type="submission" date="2023-06" db="EMBL/GenBank/DDBJ databases">
        <title>Identification and characterization of horizontal gene transfer across gut microbiota members of farm animals based on homology search.</title>
        <authorList>
            <person name="Zeman M."/>
            <person name="Kubasova T."/>
            <person name="Jahodarova E."/>
            <person name="Nykrynova M."/>
            <person name="Rychlik I."/>
        </authorList>
    </citation>
    <scope>NUCLEOTIDE SEQUENCE [LARGE SCALE GENOMIC DNA]</scope>
    <source>
        <strain evidence="2">161_Gplus</strain>
    </source>
</reference>
<dbReference type="Proteomes" id="UP001529343">
    <property type="component" value="Unassembled WGS sequence"/>
</dbReference>
<protein>
    <submittedName>
        <fullName evidence="1">Helix-turn-helix domain-containing protein</fullName>
    </submittedName>
</protein>
<keyword evidence="2" id="KW-1185">Reference proteome</keyword>
<organism evidence="1 2">
    <name type="scientific">Limosilactobacillus pontis</name>
    <dbReference type="NCBI Taxonomy" id="35787"/>
    <lineage>
        <taxon>Bacteria</taxon>
        <taxon>Bacillati</taxon>
        <taxon>Bacillota</taxon>
        <taxon>Bacilli</taxon>
        <taxon>Lactobacillales</taxon>
        <taxon>Lactobacillaceae</taxon>
        <taxon>Limosilactobacillus</taxon>
    </lineage>
</organism>
<dbReference type="SUPFAM" id="SSF88659">
    <property type="entry name" value="Sigma3 and sigma4 domains of RNA polymerase sigma factors"/>
    <property type="match status" value="1"/>
</dbReference>
<dbReference type="Gene3D" id="1.10.10.60">
    <property type="entry name" value="Homeodomain-like"/>
    <property type="match status" value="1"/>
</dbReference>
<proteinExistence type="predicted"/>
<dbReference type="InterPro" id="IPR013324">
    <property type="entry name" value="RNA_pol_sigma_r3/r4-like"/>
</dbReference>